<feature type="binding site" evidence="1">
    <location>
        <begin position="190"/>
        <end position="197"/>
    </location>
    <ligand>
        <name>ATP</name>
        <dbReference type="ChEBI" id="CHEBI:30616"/>
    </ligand>
</feature>
<feature type="domain" description="FtsK" evidence="3">
    <location>
        <begin position="173"/>
        <end position="371"/>
    </location>
</feature>
<dbReference type="EMBL" id="ACZI02000002">
    <property type="protein sequence ID" value="ERG69342.1"/>
    <property type="molecule type" value="Genomic_DNA"/>
</dbReference>
<keyword evidence="5" id="KW-1185">Reference proteome</keyword>
<dbReference type="eggNOG" id="COG1674">
    <property type="taxonomic scope" value="Bacteria"/>
</dbReference>
<evidence type="ECO:0000256" key="2">
    <source>
        <dbReference type="SAM" id="MobiDB-lite"/>
    </source>
</evidence>
<evidence type="ECO:0000313" key="4">
    <source>
        <dbReference type="EMBL" id="ERG69342.1"/>
    </source>
</evidence>
<keyword evidence="1" id="KW-0547">Nucleotide-binding</keyword>
<proteinExistence type="predicted"/>
<evidence type="ECO:0000313" key="5">
    <source>
        <dbReference type="Proteomes" id="UP000004816"/>
    </source>
</evidence>
<dbReference type="STRING" id="679197.HMPREF9336_04233"/>
<reference evidence="4 5" key="1">
    <citation type="journal article" date="2011" name="Stand. Genomic Sci.">
        <title>High quality draft genome sequence of Segniliparus rugosus CDC 945(T)= (ATCC BAA-974(T)).</title>
        <authorList>
            <person name="Earl A.M."/>
            <person name="Desjardins C.A."/>
            <person name="Fitzgerald M.G."/>
            <person name="Arachchi H.M."/>
            <person name="Zeng Q."/>
            <person name="Mehta T."/>
            <person name="Griggs A."/>
            <person name="Birren B.W."/>
            <person name="Toney N.C."/>
            <person name="Carr J."/>
            <person name="Posey J."/>
            <person name="Butler W.R."/>
        </authorList>
    </citation>
    <scope>NUCLEOTIDE SEQUENCE [LARGE SCALE GENOMIC DNA]</scope>
    <source>
        <strain evidence="5">ATCC BAA-974 / DSM 45345 / CCUG 50838 / CIP 108380 / JCM 13579 / CDC 945</strain>
    </source>
</reference>
<dbReference type="Proteomes" id="UP000004816">
    <property type="component" value="Unassembled WGS sequence"/>
</dbReference>
<sequence length="452" mass="49428">MAELAPTLLLDGPRPGDEALARVRARHTAARGRVLRAEVETAYKQQLDLLRGEDAFTLLERAGLIVSTTTARANPDGSETQVTVAQAPPVESIAMARTGLQIRFTALLGHSRATWDKALPILATALHKPEATVEQRPGQFVLCLNDRDPFDGVRAKTPPLSTTAWHIGADETGEPVLLSVKNKSGWIVGGLGGTGKTALMTSVVVPWLKAGLMDLRVVDGKFGMDWEHLRPYATEFVSEPDMQAVVRLFTEVREIAEWRAKHFYEQYGEANWWSLPDAVRSEHPLIAVLCDEFQSLMAPTKTGDAAADKKLAAIASAVQSLVYFFVTRCRSLGVLWIGMSQRPDADAVPTGIRDNAQLRTCLRVTKRSAATMALGDTWDPDETGPALDPVRLPADKPGRMILMDDQGKFRQVQGVYLPADQVRVELADVTPRRAPGGHYAAEHDEDKGEGDE</sequence>
<dbReference type="GO" id="GO:0005524">
    <property type="term" value="F:ATP binding"/>
    <property type="evidence" value="ECO:0007669"/>
    <property type="project" value="UniProtKB-UniRule"/>
</dbReference>
<dbReference type="AlphaFoldDB" id="U1M1U5"/>
<accession>U1M1U5</accession>
<dbReference type="GO" id="GO:0003677">
    <property type="term" value="F:DNA binding"/>
    <property type="evidence" value="ECO:0007669"/>
    <property type="project" value="InterPro"/>
</dbReference>
<name>U1M1U5_SEGRC</name>
<feature type="region of interest" description="Disordered" evidence="2">
    <location>
        <begin position="430"/>
        <end position="452"/>
    </location>
</feature>
<dbReference type="InterPro" id="IPR002543">
    <property type="entry name" value="FtsK_dom"/>
</dbReference>
<keyword evidence="1" id="KW-0067">ATP-binding</keyword>
<dbReference type="InterPro" id="IPR027417">
    <property type="entry name" value="P-loop_NTPase"/>
</dbReference>
<evidence type="ECO:0000259" key="3">
    <source>
        <dbReference type="PROSITE" id="PS50901"/>
    </source>
</evidence>
<protein>
    <recommendedName>
        <fullName evidence="3">FtsK domain-containing protein</fullName>
    </recommendedName>
</protein>
<comment type="caution">
    <text evidence="4">The sequence shown here is derived from an EMBL/GenBank/DDBJ whole genome shotgun (WGS) entry which is preliminary data.</text>
</comment>
<dbReference type="Gene3D" id="3.40.50.300">
    <property type="entry name" value="P-loop containing nucleotide triphosphate hydrolases"/>
    <property type="match status" value="1"/>
</dbReference>
<organism evidence="4 5">
    <name type="scientific">Segniliparus rugosus (strain ATCC BAA-974 / DSM 45345 / CCUG 50838 / CIP 108380 / JCM 13579 / CDC 945)</name>
    <dbReference type="NCBI Taxonomy" id="679197"/>
    <lineage>
        <taxon>Bacteria</taxon>
        <taxon>Bacillati</taxon>
        <taxon>Actinomycetota</taxon>
        <taxon>Actinomycetes</taxon>
        <taxon>Mycobacteriales</taxon>
        <taxon>Segniliparaceae</taxon>
        <taxon>Segniliparus</taxon>
    </lineage>
</organism>
<dbReference type="HOGENOM" id="CLU_030715_0_0_11"/>
<gene>
    <name evidence="4" type="ORF">HMPREF9336_04233</name>
</gene>
<evidence type="ECO:0000256" key="1">
    <source>
        <dbReference type="PROSITE-ProRule" id="PRU00289"/>
    </source>
</evidence>
<dbReference type="PROSITE" id="PS50901">
    <property type="entry name" value="FTSK"/>
    <property type="match status" value="1"/>
</dbReference>